<evidence type="ECO:0000313" key="1">
    <source>
        <dbReference type="EMBL" id="MDR7148702.1"/>
    </source>
</evidence>
<comment type="caution">
    <text evidence="1">The sequence shown here is derived from an EMBL/GenBank/DDBJ whole genome shotgun (WGS) entry which is preliminary data.</text>
</comment>
<keyword evidence="2" id="KW-1185">Reference proteome</keyword>
<evidence type="ECO:0008006" key="3">
    <source>
        <dbReference type="Google" id="ProtNLM"/>
    </source>
</evidence>
<dbReference type="Proteomes" id="UP001265700">
    <property type="component" value="Unassembled WGS sequence"/>
</dbReference>
<evidence type="ECO:0000313" key="2">
    <source>
        <dbReference type="Proteomes" id="UP001265700"/>
    </source>
</evidence>
<dbReference type="InterPro" id="IPR021312">
    <property type="entry name" value="DUF2889"/>
</dbReference>
<name>A0ABU1WHY7_9BURK</name>
<dbReference type="RefSeq" id="WP_310311518.1">
    <property type="nucleotide sequence ID" value="NZ_JAVDWU010000001.1"/>
</dbReference>
<gene>
    <name evidence="1" type="ORF">J2W49_000630</name>
</gene>
<protein>
    <recommendedName>
        <fullName evidence="3">DUF2889 domain-containing protein</fullName>
    </recommendedName>
</protein>
<organism evidence="1 2">
    <name type="scientific">Hydrogenophaga palleronii</name>
    <dbReference type="NCBI Taxonomy" id="65655"/>
    <lineage>
        <taxon>Bacteria</taxon>
        <taxon>Pseudomonadati</taxon>
        <taxon>Pseudomonadota</taxon>
        <taxon>Betaproteobacteria</taxon>
        <taxon>Burkholderiales</taxon>
        <taxon>Comamonadaceae</taxon>
        <taxon>Hydrogenophaga</taxon>
    </lineage>
</organism>
<dbReference type="Pfam" id="PF11136">
    <property type="entry name" value="DUF2889"/>
    <property type="match status" value="1"/>
</dbReference>
<reference evidence="1 2" key="1">
    <citation type="submission" date="2023-07" db="EMBL/GenBank/DDBJ databases">
        <title>Sorghum-associated microbial communities from plants grown in Nebraska, USA.</title>
        <authorList>
            <person name="Schachtman D."/>
        </authorList>
    </citation>
    <scope>NUCLEOTIDE SEQUENCE [LARGE SCALE GENOMIC DNA]</scope>
    <source>
        <strain evidence="1 2">4249</strain>
    </source>
</reference>
<accession>A0ABU1WHY7</accession>
<dbReference type="EMBL" id="JAVDWU010000001">
    <property type="protein sequence ID" value="MDR7148702.1"/>
    <property type="molecule type" value="Genomic_DNA"/>
</dbReference>
<sequence length="188" mass="21225">MPLPDPAPRKLMHTRRMSFRGFERDDGLWDIEGELLDTKPHAFVIEGERTWAPEEPVHHMHIRVTLDAAMVIRDIAVAMDSVPHSPCPQAQEPMRRMIGSVMGKGWRQTIERHLGGIQGCTHLRELLFNMATAAFQSRSASFAPPADGSPPMHLGKCLAWDFNGPVVEKVYPMFFRWQPPGKTVYSNG</sequence>
<proteinExistence type="predicted"/>